<comment type="catalytic activity">
    <reaction evidence="1">
        <text>D-fructose 6-phosphate + L-glutamine = D-glucosamine 6-phosphate + L-glutamate</text>
        <dbReference type="Rhea" id="RHEA:13237"/>
        <dbReference type="ChEBI" id="CHEBI:29985"/>
        <dbReference type="ChEBI" id="CHEBI:58359"/>
        <dbReference type="ChEBI" id="CHEBI:58725"/>
        <dbReference type="ChEBI" id="CHEBI:61527"/>
        <dbReference type="EC" id="2.6.1.16"/>
    </reaction>
</comment>
<dbReference type="GO" id="GO:0006487">
    <property type="term" value="P:protein N-linked glycosylation"/>
    <property type="evidence" value="ECO:0007669"/>
    <property type="project" value="TreeGrafter"/>
</dbReference>
<dbReference type="InterPro" id="IPR046348">
    <property type="entry name" value="SIS_dom_sf"/>
</dbReference>
<protein>
    <recommendedName>
        <fullName evidence="3">glutamine--fructose-6-phosphate transaminase (isomerizing)</fullName>
        <ecNumber evidence="3">2.6.1.16</ecNumber>
    </recommendedName>
</protein>
<keyword evidence="6" id="KW-0808">Transferase</keyword>
<dbReference type="EC" id="2.6.1.16" evidence="3"/>
<dbReference type="PROSITE" id="PS51464">
    <property type="entry name" value="SIS"/>
    <property type="match status" value="2"/>
</dbReference>
<dbReference type="Pfam" id="PF13522">
    <property type="entry name" value="GATase_6"/>
    <property type="match status" value="1"/>
</dbReference>
<dbReference type="Gene3D" id="3.60.20.10">
    <property type="entry name" value="Glutamine Phosphoribosylpyrophosphate, subunit 1, domain 1"/>
    <property type="match status" value="1"/>
</dbReference>
<dbReference type="InterPro" id="IPR001347">
    <property type="entry name" value="SIS_dom"/>
</dbReference>
<keyword evidence="12" id="KW-1185">Reference proteome</keyword>
<dbReference type="FunFam" id="3.40.50.10490:FF:000126">
    <property type="entry name" value="Glutamine--fructose-6-phosphate aminotransferase [isomerizing] 1"/>
    <property type="match status" value="1"/>
</dbReference>
<gene>
    <name evidence="11" type="ORF">XAT740_LOCUS31997</name>
</gene>
<dbReference type="InterPro" id="IPR047084">
    <property type="entry name" value="GFAT_N"/>
</dbReference>
<dbReference type="GO" id="GO:0097367">
    <property type="term" value="F:carbohydrate derivative binding"/>
    <property type="evidence" value="ECO:0007669"/>
    <property type="project" value="InterPro"/>
</dbReference>
<dbReference type="PROSITE" id="PS51278">
    <property type="entry name" value="GATASE_TYPE_2"/>
    <property type="match status" value="1"/>
</dbReference>
<keyword evidence="5" id="KW-0032">Aminotransferase</keyword>
<dbReference type="InterPro" id="IPR035490">
    <property type="entry name" value="GlmS/FrlB_SIS"/>
</dbReference>
<dbReference type="Gene3D" id="3.40.50.10490">
    <property type="entry name" value="Glucose-6-phosphate isomerase like protein, domain 1"/>
    <property type="match status" value="2"/>
</dbReference>
<accession>A0A815HYS9</accession>
<evidence type="ECO:0000256" key="8">
    <source>
        <dbReference type="ARBA" id="ARBA00022962"/>
    </source>
</evidence>
<evidence type="ECO:0000313" key="11">
    <source>
        <dbReference type="EMBL" id="CAF1360690.1"/>
    </source>
</evidence>
<organism evidence="11 12">
    <name type="scientific">Adineta ricciae</name>
    <name type="common">Rotifer</name>
    <dbReference type="NCBI Taxonomy" id="249248"/>
    <lineage>
        <taxon>Eukaryota</taxon>
        <taxon>Metazoa</taxon>
        <taxon>Spiralia</taxon>
        <taxon>Gnathifera</taxon>
        <taxon>Rotifera</taxon>
        <taxon>Eurotatoria</taxon>
        <taxon>Bdelloidea</taxon>
        <taxon>Adinetida</taxon>
        <taxon>Adinetidae</taxon>
        <taxon>Adineta</taxon>
    </lineage>
</organism>
<proteinExistence type="predicted"/>
<keyword evidence="8" id="KW-0315">Glutamine amidotransferase</keyword>
<feature type="domain" description="SIS" evidence="10">
    <location>
        <begin position="391"/>
        <end position="533"/>
    </location>
</feature>
<evidence type="ECO:0000256" key="2">
    <source>
        <dbReference type="ARBA" id="ARBA00004775"/>
    </source>
</evidence>
<dbReference type="SUPFAM" id="SSF53697">
    <property type="entry name" value="SIS domain"/>
    <property type="match status" value="1"/>
</dbReference>
<dbReference type="InterPro" id="IPR029055">
    <property type="entry name" value="Ntn_hydrolases_N"/>
</dbReference>
<comment type="caution">
    <text evidence="11">The sequence shown here is derived from an EMBL/GenBank/DDBJ whole genome shotgun (WGS) entry which is preliminary data.</text>
</comment>
<dbReference type="PANTHER" id="PTHR10937:SF0">
    <property type="entry name" value="GLUTAMINE--FRUCTOSE-6-PHOSPHATE TRANSAMINASE (ISOMERIZING)"/>
    <property type="match status" value="1"/>
</dbReference>
<dbReference type="GO" id="GO:0006002">
    <property type="term" value="P:fructose 6-phosphate metabolic process"/>
    <property type="evidence" value="ECO:0007669"/>
    <property type="project" value="TreeGrafter"/>
</dbReference>
<dbReference type="NCBIfam" id="TIGR01135">
    <property type="entry name" value="glmS"/>
    <property type="match status" value="1"/>
</dbReference>
<evidence type="ECO:0000256" key="1">
    <source>
        <dbReference type="ARBA" id="ARBA00001031"/>
    </source>
</evidence>
<evidence type="ECO:0000256" key="7">
    <source>
        <dbReference type="ARBA" id="ARBA00022737"/>
    </source>
</evidence>
<name>A0A815HYS9_ADIRI</name>
<evidence type="ECO:0000256" key="4">
    <source>
        <dbReference type="ARBA" id="ARBA00022553"/>
    </source>
</evidence>
<evidence type="ECO:0000256" key="3">
    <source>
        <dbReference type="ARBA" id="ARBA00012916"/>
    </source>
</evidence>
<evidence type="ECO:0000313" key="12">
    <source>
        <dbReference type="Proteomes" id="UP000663828"/>
    </source>
</evidence>
<dbReference type="InterPro" id="IPR017932">
    <property type="entry name" value="GATase_2_dom"/>
</dbReference>
<evidence type="ECO:0000256" key="6">
    <source>
        <dbReference type="ARBA" id="ARBA00022679"/>
    </source>
</evidence>
<dbReference type="PANTHER" id="PTHR10937">
    <property type="entry name" value="GLUCOSAMINE--FRUCTOSE-6-PHOSPHATE AMINOTRANSFERASE, ISOMERIZING"/>
    <property type="match status" value="1"/>
</dbReference>
<evidence type="ECO:0000259" key="10">
    <source>
        <dbReference type="PROSITE" id="PS51464"/>
    </source>
</evidence>
<dbReference type="GO" id="GO:0006048">
    <property type="term" value="P:UDP-N-acetylglucosamine biosynthetic process"/>
    <property type="evidence" value="ECO:0007669"/>
    <property type="project" value="UniProtKB-UniPathway"/>
</dbReference>
<evidence type="ECO:0000259" key="9">
    <source>
        <dbReference type="PROSITE" id="PS51278"/>
    </source>
</evidence>
<dbReference type="CDD" id="cd00714">
    <property type="entry name" value="GFAT"/>
    <property type="match status" value="1"/>
</dbReference>
<dbReference type="CDD" id="cd05008">
    <property type="entry name" value="SIS_GlmS_GlmD_1"/>
    <property type="match status" value="1"/>
</dbReference>
<dbReference type="AlphaFoldDB" id="A0A815HYS9"/>
<feature type="domain" description="Glutamine amidotransferase type-2" evidence="9">
    <location>
        <begin position="2"/>
        <end position="317"/>
    </location>
</feature>
<dbReference type="FunFam" id="3.40.50.10490:FF:000001">
    <property type="entry name" value="Glutamine--fructose-6-phosphate aminotransferase [isomerizing]"/>
    <property type="match status" value="1"/>
</dbReference>
<comment type="pathway">
    <text evidence="2">Nucleotide-sugar biosynthesis; UDP-N-acetyl-alpha-D-glucosamine biosynthesis; alpha-D-glucosamine 6-phosphate from D-fructose 6-phosphate: step 1/1.</text>
</comment>
<dbReference type="InterPro" id="IPR005855">
    <property type="entry name" value="GFAT"/>
</dbReference>
<sequence>MCGIFGYLNYLVKRDRRFIADILINGLHRLEYRGYDSSGIAFDGDEYLGQSDDPSSKAKRACILVRQKGKVEELEHATKSLENINWDAEFTVHVGIAHTRWATHGEPSAVNSHPQRSDEQNQFVCVHNGIITNYKDIKQYLTNKGYKFESETDTEVVVKLVKYLYDKHKNEKITFQKLIEMACSQLEGAFALLFKSTHFPGELCATRRGSPMVIGVKCADQLAANHIPVMFSKDLFNHQNTKDSRNDVHLSETTSSNLRGVFSPPLMITDPTTSELSVTGNDRSIEYYFASDASAIIEHTNQVIFMEDDDLAVVNNGALTIHRTQHGEVSGQSVIREIHELKIELQQIMKGNYKYFMQKEIYEQPESVVNTMRGRVNFNTRKVVLGGIKDYISEIRRCRRLILIACGTSYHSAVATRQLLEELTELPVMVELASDFLDRNTPVFRDDVCIFISQSGETADTILALRYCKQRGALIVGFTNTVGSSISRESHCGVHINAGPEIGVASTKAYTSQFLALVLFGLVLSEDSISKEPRRRAIIDGLQQLPDLIKKVLQCDKKIREYAEALYKESSLLVMGRGFNFATCLEGALKVKELTYMHSEGILAGELKHGPLAMVDDNMPIVMIIMDDPVKTKCMNAYSQVQARGGQPVLICNDDDEELIKLANRNITVPRTVDCLQGILCVVPMQLLSFHIAVLRGYDVDCPRNLAKSVTVA</sequence>
<feature type="domain" description="SIS" evidence="10">
    <location>
        <begin position="562"/>
        <end position="703"/>
    </location>
</feature>
<dbReference type="GO" id="GO:0004360">
    <property type="term" value="F:glutamine-fructose-6-phosphate transaminase (isomerizing) activity"/>
    <property type="evidence" value="ECO:0007669"/>
    <property type="project" value="UniProtKB-EC"/>
</dbReference>
<dbReference type="EMBL" id="CAJNOR010002952">
    <property type="protein sequence ID" value="CAF1360690.1"/>
    <property type="molecule type" value="Genomic_DNA"/>
</dbReference>
<dbReference type="Pfam" id="PF01380">
    <property type="entry name" value="SIS"/>
    <property type="match status" value="2"/>
</dbReference>
<dbReference type="Proteomes" id="UP000663828">
    <property type="component" value="Unassembled WGS sequence"/>
</dbReference>
<dbReference type="SUPFAM" id="SSF56235">
    <property type="entry name" value="N-terminal nucleophile aminohydrolases (Ntn hydrolases)"/>
    <property type="match status" value="1"/>
</dbReference>
<keyword evidence="7" id="KW-0677">Repeat</keyword>
<dbReference type="UniPathway" id="UPA00113">
    <property type="reaction ID" value="UER00528"/>
</dbReference>
<dbReference type="InterPro" id="IPR035466">
    <property type="entry name" value="GlmS/AgaS_SIS"/>
</dbReference>
<reference evidence="11" key="1">
    <citation type="submission" date="2021-02" db="EMBL/GenBank/DDBJ databases">
        <authorList>
            <person name="Nowell W R."/>
        </authorList>
    </citation>
    <scope>NUCLEOTIDE SEQUENCE</scope>
</reference>
<evidence type="ECO:0000256" key="5">
    <source>
        <dbReference type="ARBA" id="ARBA00022576"/>
    </source>
</evidence>
<keyword evidence="4" id="KW-0597">Phosphoprotein</keyword>
<dbReference type="CDD" id="cd05009">
    <property type="entry name" value="SIS_GlmS_GlmD_2"/>
    <property type="match status" value="1"/>
</dbReference>
<dbReference type="NCBIfam" id="NF001484">
    <property type="entry name" value="PRK00331.1"/>
    <property type="match status" value="1"/>
</dbReference>